<name>A0A2S9K5Y3_9BURK</name>
<dbReference type="Proteomes" id="UP000238589">
    <property type="component" value="Unassembled WGS sequence"/>
</dbReference>
<dbReference type="AlphaFoldDB" id="A0A2S9K5Y3"/>
<dbReference type="InterPro" id="IPR021333">
    <property type="entry name" value="DUF2946"/>
</dbReference>
<evidence type="ECO:0000313" key="2">
    <source>
        <dbReference type="EMBL" id="PRD65841.1"/>
    </source>
</evidence>
<keyword evidence="3" id="KW-1185">Reference proteome</keyword>
<protein>
    <recommendedName>
        <fullName evidence="4">DUF2946 domain-containing protein</fullName>
    </recommendedName>
</protein>
<keyword evidence="1" id="KW-0732">Signal</keyword>
<feature type="chain" id="PRO_5015479890" description="DUF2946 domain-containing protein" evidence="1">
    <location>
        <begin position="32"/>
        <end position="132"/>
    </location>
</feature>
<evidence type="ECO:0000313" key="3">
    <source>
        <dbReference type="Proteomes" id="UP000238589"/>
    </source>
</evidence>
<evidence type="ECO:0000256" key="1">
    <source>
        <dbReference type="SAM" id="SignalP"/>
    </source>
</evidence>
<evidence type="ECO:0008006" key="4">
    <source>
        <dbReference type="Google" id="ProtNLM"/>
    </source>
</evidence>
<dbReference type="Pfam" id="PF11162">
    <property type="entry name" value="DUF2946"/>
    <property type="match status" value="1"/>
</dbReference>
<dbReference type="OrthoDB" id="8856151at2"/>
<reference evidence="2 3" key="1">
    <citation type="submission" date="2018-03" db="EMBL/GenBank/DDBJ databases">
        <title>Comparative genomics illustrates the genes involved in a hyperalkaliphilic mechanisms of Serpentinomonas isolated from highly-alkaline calcium-rich serpentinized springs.</title>
        <authorList>
            <person name="Suzuki S."/>
            <person name="Ishii S."/>
            <person name="Walworth N."/>
            <person name="Bird L."/>
            <person name="Kuenen J.G."/>
            <person name="Nealson K.H."/>
        </authorList>
    </citation>
    <scope>NUCLEOTIDE SEQUENCE [LARGE SCALE GENOMIC DNA]</scope>
    <source>
        <strain evidence="2 3">P1</strain>
    </source>
</reference>
<comment type="caution">
    <text evidence="2">The sequence shown here is derived from an EMBL/GenBank/DDBJ whole genome shotgun (WGS) entry which is preliminary data.</text>
</comment>
<dbReference type="RefSeq" id="WP_105747873.1">
    <property type="nucleotide sequence ID" value="NZ_PVLQ01000023.1"/>
</dbReference>
<gene>
    <name evidence="2" type="ORF">C6P64_07000</name>
</gene>
<proteinExistence type="predicted"/>
<feature type="signal peptide" evidence="1">
    <location>
        <begin position="1"/>
        <end position="31"/>
    </location>
</feature>
<sequence>MFLTRLQRRFTAWVALLALVLGALAPTVAHAMVAGSDRADWLEVCSVSGMVWFKADTGEVRDQLPDGRAPASDTSQQCAWCTLNGGNASLPVVAASLYLPPRLIDFPPAFYHAPLASTVWAPAQSRAPPSAA</sequence>
<dbReference type="EMBL" id="PVLQ01000023">
    <property type="protein sequence ID" value="PRD65841.1"/>
    <property type="molecule type" value="Genomic_DNA"/>
</dbReference>
<accession>A0A2S9K5Y3</accession>
<organism evidence="2 3">
    <name type="scientific">Malikia granosa</name>
    <dbReference type="NCBI Taxonomy" id="263067"/>
    <lineage>
        <taxon>Bacteria</taxon>
        <taxon>Pseudomonadati</taxon>
        <taxon>Pseudomonadota</taxon>
        <taxon>Betaproteobacteria</taxon>
        <taxon>Burkholderiales</taxon>
        <taxon>Comamonadaceae</taxon>
        <taxon>Malikia</taxon>
    </lineage>
</organism>